<dbReference type="AlphaFoldDB" id="A0A6P8G971"/>
<feature type="transmembrane region" description="Helical" evidence="10">
    <location>
        <begin position="263"/>
        <end position="284"/>
    </location>
</feature>
<evidence type="ECO:0000313" key="12">
    <source>
        <dbReference type="Proteomes" id="UP000515152"/>
    </source>
</evidence>
<dbReference type="Pfam" id="PF00001">
    <property type="entry name" value="7tm_1"/>
    <property type="match status" value="1"/>
</dbReference>
<feature type="domain" description="G-protein coupled receptors family 1 profile" evidence="11">
    <location>
        <begin position="37"/>
        <end position="309"/>
    </location>
</feature>
<dbReference type="PROSITE" id="PS00237">
    <property type="entry name" value="G_PROTEIN_RECEP_F1_1"/>
    <property type="match status" value="1"/>
</dbReference>
<evidence type="ECO:0000256" key="2">
    <source>
        <dbReference type="ARBA" id="ARBA00022475"/>
    </source>
</evidence>
<evidence type="ECO:0000259" key="11">
    <source>
        <dbReference type="PROSITE" id="PS50262"/>
    </source>
</evidence>
<dbReference type="GeneID" id="116222403"/>
<feature type="transmembrane region" description="Helical" evidence="10">
    <location>
        <begin position="67"/>
        <end position="87"/>
    </location>
</feature>
<dbReference type="Proteomes" id="UP000515152">
    <property type="component" value="Chromosome 11"/>
</dbReference>
<accession>A0A6P8G971</accession>
<feature type="transmembrane region" description="Helical" evidence="10">
    <location>
        <begin position="150"/>
        <end position="171"/>
    </location>
</feature>
<feature type="transmembrane region" description="Helical" evidence="10">
    <location>
        <begin position="202"/>
        <end position="228"/>
    </location>
</feature>
<evidence type="ECO:0000256" key="4">
    <source>
        <dbReference type="ARBA" id="ARBA00022989"/>
    </source>
</evidence>
<comment type="subcellular location">
    <subcellularLocation>
        <location evidence="1">Cell membrane</location>
        <topology evidence="1">Multi-pass membrane protein</topology>
    </subcellularLocation>
</comment>
<gene>
    <name evidence="13" type="primary">LOC116222403</name>
</gene>
<evidence type="ECO:0000256" key="9">
    <source>
        <dbReference type="RuleBase" id="RU000688"/>
    </source>
</evidence>
<comment type="similarity">
    <text evidence="9">Belongs to the G-protein coupled receptor 1 family.</text>
</comment>
<organism evidence="12 13">
    <name type="scientific">Clupea harengus</name>
    <name type="common">Atlantic herring</name>
    <dbReference type="NCBI Taxonomy" id="7950"/>
    <lineage>
        <taxon>Eukaryota</taxon>
        <taxon>Metazoa</taxon>
        <taxon>Chordata</taxon>
        <taxon>Craniata</taxon>
        <taxon>Vertebrata</taxon>
        <taxon>Euteleostomi</taxon>
        <taxon>Actinopterygii</taxon>
        <taxon>Neopterygii</taxon>
        <taxon>Teleostei</taxon>
        <taxon>Clupei</taxon>
        <taxon>Clupeiformes</taxon>
        <taxon>Clupeoidei</taxon>
        <taxon>Clupeidae</taxon>
        <taxon>Clupea</taxon>
    </lineage>
</organism>
<name>A0A6P8G971_CLUHA</name>
<dbReference type="GO" id="GO:0005886">
    <property type="term" value="C:plasma membrane"/>
    <property type="evidence" value="ECO:0007669"/>
    <property type="project" value="UniProtKB-SubCell"/>
</dbReference>
<evidence type="ECO:0000256" key="3">
    <source>
        <dbReference type="ARBA" id="ARBA00022692"/>
    </source>
</evidence>
<evidence type="ECO:0000256" key="8">
    <source>
        <dbReference type="ARBA" id="ARBA00023224"/>
    </source>
</evidence>
<dbReference type="PROSITE" id="PS50262">
    <property type="entry name" value="G_PROTEIN_RECEP_F1_2"/>
    <property type="match status" value="1"/>
</dbReference>
<keyword evidence="12" id="KW-1185">Reference proteome</keyword>
<keyword evidence="4 10" id="KW-1133">Transmembrane helix</keyword>
<dbReference type="PANTHER" id="PTHR24249">
    <property type="entry name" value="HISTAMINE RECEPTOR-RELATED G-PROTEIN COUPLED RECEPTOR"/>
    <property type="match status" value="1"/>
</dbReference>
<dbReference type="FunFam" id="1.20.1070.10:FF:000232">
    <property type="entry name" value="Uncharacterized protein"/>
    <property type="match status" value="1"/>
</dbReference>
<dbReference type="CDD" id="cd00637">
    <property type="entry name" value="7tm_classA_rhodopsin-like"/>
    <property type="match status" value="1"/>
</dbReference>
<dbReference type="InterPro" id="IPR050569">
    <property type="entry name" value="TAAR"/>
</dbReference>
<reference evidence="13" key="1">
    <citation type="submission" date="2025-08" db="UniProtKB">
        <authorList>
            <consortium name="RefSeq"/>
        </authorList>
    </citation>
    <scope>IDENTIFICATION</scope>
</reference>
<evidence type="ECO:0000256" key="6">
    <source>
        <dbReference type="ARBA" id="ARBA00023136"/>
    </source>
</evidence>
<dbReference type="InterPro" id="IPR000276">
    <property type="entry name" value="GPCR_Rhodpsn"/>
</dbReference>
<keyword evidence="5 9" id="KW-0297">G-protein coupled receptor</keyword>
<dbReference type="Gene3D" id="1.20.1070.10">
    <property type="entry name" value="Rhodopsin 7-helix transmembrane proteins"/>
    <property type="match status" value="1"/>
</dbReference>
<keyword evidence="2" id="KW-1003">Cell membrane</keyword>
<dbReference type="PRINTS" id="PR00237">
    <property type="entry name" value="GPCRRHODOPSN"/>
</dbReference>
<dbReference type="SUPFAM" id="SSF81321">
    <property type="entry name" value="Family A G protein-coupled receptor-like"/>
    <property type="match status" value="1"/>
</dbReference>
<keyword evidence="6 10" id="KW-0472">Membrane</keyword>
<protein>
    <submittedName>
        <fullName evidence="13">Beta-1 adrenergic receptor</fullName>
    </submittedName>
</protein>
<evidence type="ECO:0000256" key="7">
    <source>
        <dbReference type="ARBA" id="ARBA00023170"/>
    </source>
</evidence>
<sequence>MLQGLEPTNCTVCCCTLANKILMVVFMILLIFAILFGNSVTLAVIFGTKHFHTPQGYLKASLATADLAVGIFVVPLSVYAEVSLLINGTTPEWTMRNSQDITFHPCIFIGPMFAGCTLVSITTIFLLTIERSIAVVRPLHKESVITRKRTTVLIVFSWLGSFLLAVTPIIFSKDISLEYNPCSRMCNYAVGRNGFPSHAWNILLLFPAFDFTLLGGTVVINVISLSTIRQHSKRRKHLAEAECQSISKPTFSDIKAAKTIGTLTLAFTASFTPIAVFVVGNVIGNEWCNFSFFAFWILATNSCWNVIIYSVRDQKFRHCAHQLLALPRGKNDANT</sequence>
<dbReference type="KEGG" id="char:116222403"/>
<keyword evidence="3 9" id="KW-0812">Transmembrane</keyword>
<evidence type="ECO:0000256" key="5">
    <source>
        <dbReference type="ARBA" id="ARBA00023040"/>
    </source>
</evidence>
<evidence type="ECO:0000256" key="10">
    <source>
        <dbReference type="SAM" id="Phobius"/>
    </source>
</evidence>
<feature type="transmembrane region" description="Helical" evidence="10">
    <location>
        <begin position="21"/>
        <end position="46"/>
    </location>
</feature>
<proteinExistence type="inferred from homology"/>
<feature type="transmembrane region" description="Helical" evidence="10">
    <location>
        <begin position="290"/>
        <end position="311"/>
    </location>
</feature>
<dbReference type="GO" id="GO:0001594">
    <property type="term" value="F:trace-amine receptor activity"/>
    <property type="evidence" value="ECO:0007669"/>
    <property type="project" value="TreeGrafter"/>
</dbReference>
<evidence type="ECO:0000313" key="13">
    <source>
        <dbReference type="RefSeq" id="XP_031432107.1"/>
    </source>
</evidence>
<dbReference type="OrthoDB" id="6376512at2759"/>
<keyword evidence="7 9" id="KW-0675">Receptor</keyword>
<evidence type="ECO:0000256" key="1">
    <source>
        <dbReference type="ARBA" id="ARBA00004651"/>
    </source>
</evidence>
<keyword evidence="8 9" id="KW-0807">Transducer</keyword>
<dbReference type="RefSeq" id="XP_031432107.1">
    <property type="nucleotide sequence ID" value="XM_031576247.2"/>
</dbReference>
<dbReference type="PANTHER" id="PTHR24249:SF307">
    <property type="entry name" value="TRACE AMINE-ASSOCIATED RECEPTOR 5"/>
    <property type="match status" value="1"/>
</dbReference>
<dbReference type="InterPro" id="IPR017452">
    <property type="entry name" value="GPCR_Rhodpsn_7TM"/>
</dbReference>
<feature type="transmembrane region" description="Helical" evidence="10">
    <location>
        <begin position="107"/>
        <end position="129"/>
    </location>
</feature>